<gene>
    <name evidence="1" type="ORF">NBRC111894_451</name>
</gene>
<reference evidence="1 2" key="1">
    <citation type="submission" date="2017-11" db="EMBL/GenBank/DDBJ databases">
        <title>Draft Genome Sequence of Sporolactobacillus inulinus NBRC 111894 Isolated from Koso, a Japanese Sugar-Vegetable Fermented Beverage.</title>
        <authorList>
            <person name="Chiou T.Y."/>
            <person name="Oshima K."/>
            <person name="Suda W."/>
            <person name="Hattori M."/>
            <person name="Takahashi T."/>
        </authorList>
    </citation>
    <scope>NUCLEOTIDE SEQUENCE [LARGE SCALE GENOMIC DNA]</scope>
    <source>
        <strain evidence="1 2">NBRC111894</strain>
    </source>
</reference>
<evidence type="ECO:0000313" key="2">
    <source>
        <dbReference type="Proteomes" id="UP000319716"/>
    </source>
</evidence>
<comment type="caution">
    <text evidence="1">The sequence shown here is derived from an EMBL/GenBank/DDBJ whole genome shotgun (WGS) entry which is preliminary data.</text>
</comment>
<dbReference type="RefSeq" id="WP_262392040.1">
    <property type="nucleotide sequence ID" value="NZ_BEXB01000002.1"/>
</dbReference>
<proteinExistence type="predicted"/>
<protein>
    <submittedName>
        <fullName evidence="1">Uncharacterized protein</fullName>
    </submittedName>
</protein>
<evidence type="ECO:0000313" key="1">
    <source>
        <dbReference type="EMBL" id="GAY74897.1"/>
    </source>
</evidence>
<name>A0A4Y1Z764_9BACL</name>
<organism evidence="1 2">
    <name type="scientific">Sporolactobacillus inulinus</name>
    <dbReference type="NCBI Taxonomy" id="2078"/>
    <lineage>
        <taxon>Bacteria</taxon>
        <taxon>Bacillati</taxon>
        <taxon>Bacillota</taxon>
        <taxon>Bacilli</taxon>
        <taxon>Bacillales</taxon>
        <taxon>Sporolactobacillaceae</taxon>
        <taxon>Sporolactobacillus</taxon>
    </lineage>
</organism>
<dbReference type="EMBL" id="BEXB01000002">
    <property type="protein sequence ID" value="GAY74897.1"/>
    <property type="molecule type" value="Genomic_DNA"/>
</dbReference>
<accession>A0A4Y1Z764</accession>
<dbReference type="AlphaFoldDB" id="A0A4Y1Z764"/>
<dbReference type="Proteomes" id="UP000319716">
    <property type="component" value="Unassembled WGS sequence"/>
</dbReference>
<sequence>MKESRFLKMTDVLRPVFEKLGVNYAAMRHVLAVKLLMDARRTPIVLASGRQKRKRKATCF</sequence>